<protein>
    <recommendedName>
        <fullName evidence="2">YiaAB two helix domain-containing protein</fullName>
    </recommendedName>
</protein>
<dbReference type="EMBL" id="JAAVLW010000006">
    <property type="protein sequence ID" value="NOJ48610.1"/>
    <property type="molecule type" value="Genomic_DNA"/>
</dbReference>
<organism evidence="3 4">
    <name type="scientific">Bradyrhizobium archetypum</name>
    <dbReference type="NCBI Taxonomy" id="2721160"/>
    <lineage>
        <taxon>Bacteria</taxon>
        <taxon>Pseudomonadati</taxon>
        <taxon>Pseudomonadota</taxon>
        <taxon>Alphaproteobacteria</taxon>
        <taxon>Hyphomicrobiales</taxon>
        <taxon>Nitrobacteraceae</taxon>
        <taxon>Bradyrhizobium</taxon>
    </lineage>
</organism>
<keyword evidence="1" id="KW-0812">Transmembrane</keyword>
<keyword evidence="4" id="KW-1185">Reference proteome</keyword>
<accession>A0A7Y4H6K5</accession>
<comment type="caution">
    <text evidence="3">The sequence shown here is derived from an EMBL/GenBank/DDBJ whole genome shotgun (WGS) entry which is preliminary data.</text>
</comment>
<dbReference type="InterPro" id="IPR038972">
    <property type="entry name" value="YiaA-like"/>
</dbReference>
<dbReference type="GO" id="GO:0006974">
    <property type="term" value="P:DNA damage response"/>
    <property type="evidence" value="ECO:0007669"/>
    <property type="project" value="TreeGrafter"/>
</dbReference>
<feature type="domain" description="YiaAB two helix" evidence="2">
    <location>
        <begin position="13"/>
        <end position="65"/>
    </location>
</feature>
<dbReference type="GO" id="GO:0005886">
    <property type="term" value="C:plasma membrane"/>
    <property type="evidence" value="ECO:0007669"/>
    <property type="project" value="TreeGrafter"/>
</dbReference>
<evidence type="ECO:0000313" key="4">
    <source>
        <dbReference type="Proteomes" id="UP000528734"/>
    </source>
</evidence>
<name>A0A7Y4H6K5_9BRAD</name>
<dbReference type="Pfam" id="PF05360">
    <property type="entry name" value="YiaAB"/>
    <property type="match status" value="1"/>
</dbReference>
<proteinExistence type="predicted"/>
<keyword evidence="1" id="KW-1133">Transmembrane helix</keyword>
<evidence type="ECO:0000259" key="2">
    <source>
        <dbReference type="Pfam" id="PF05360"/>
    </source>
</evidence>
<sequence>MNNPTAAQHSPAWVAFTYISFAASAFMVGIGIWFLPLELSIKGYLTMGFLMLVQSCITMTKTMRDNHESGKLVNRIEDAKAERLLMEVERGVRAA</sequence>
<keyword evidence="1" id="KW-0472">Membrane</keyword>
<dbReference type="AlphaFoldDB" id="A0A7Y4H6K5"/>
<dbReference type="Proteomes" id="UP000528734">
    <property type="component" value="Unassembled WGS sequence"/>
</dbReference>
<evidence type="ECO:0000256" key="1">
    <source>
        <dbReference type="SAM" id="Phobius"/>
    </source>
</evidence>
<dbReference type="PANTHER" id="PTHR37290">
    <property type="entry name" value="INNER MEMBRANE PROTEIN YIAA-RELATED"/>
    <property type="match status" value="1"/>
</dbReference>
<gene>
    <name evidence="3" type="ORF">HCN50_20530</name>
</gene>
<reference evidence="3 4" key="1">
    <citation type="submission" date="2020-03" db="EMBL/GenBank/DDBJ databases">
        <title>Bradyrhizobium diversity isolated from nodules of Muelleranthus trifoliolatus.</title>
        <authorList>
            <person name="Klepa M."/>
            <person name="Helene L."/>
            <person name="Hungria M."/>
        </authorList>
    </citation>
    <scope>NUCLEOTIDE SEQUENCE [LARGE SCALE GENOMIC DNA]</scope>
    <source>
        <strain evidence="3 4">WSM 1744</strain>
    </source>
</reference>
<feature type="transmembrane region" description="Helical" evidence="1">
    <location>
        <begin position="12"/>
        <end position="35"/>
    </location>
</feature>
<evidence type="ECO:0000313" key="3">
    <source>
        <dbReference type="EMBL" id="NOJ48610.1"/>
    </source>
</evidence>
<dbReference type="InterPro" id="IPR008024">
    <property type="entry name" value="YiaAB"/>
</dbReference>
<dbReference type="RefSeq" id="WP_171711494.1">
    <property type="nucleotide sequence ID" value="NZ_JAAVLW010000006.1"/>
</dbReference>
<dbReference type="PANTHER" id="PTHR37290:SF1">
    <property type="entry name" value="INNER MEMBRANE PROTEIN YIAA"/>
    <property type="match status" value="1"/>
</dbReference>